<organism evidence="6 7">
    <name type="scientific">Algoriphagus kandeliae</name>
    <dbReference type="NCBI Taxonomy" id="2562278"/>
    <lineage>
        <taxon>Bacteria</taxon>
        <taxon>Pseudomonadati</taxon>
        <taxon>Bacteroidota</taxon>
        <taxon>Cytophagia</taxon>
        <taxon>Cytophagales</taxon>
        <taxon>Cyclobacteriaceae</taxon>
        <taxon>Algoriphagus</taxon>
    </lineage>
</organism>
<evidence type="ECO:0000313" key="7">
    <source>
        <dbReference type="Proteomes" id="UP000297647"/>
    </source>
</evidence>
<comment type="caution">
    <text evidence="6">The sequence shown here is derived from an EMBL/GenBank/DDBJ whole genome shotgun (WGS) entry which is preliminary data.</text>
</comment>
<dbReference type="GO" id="GO:0006352">
    <property type="term" value="P:DNA-templated transcription initiation"/>
    <property type="evidence" value="ECO:0007669"/>
    <property type="project" value="InterPro"/>
</dbReference>
<dbReference type="Proteomes" id="UP000297647">
    <property type="component" value="Unassembled WGS sequence"/>
</dbReference>
<evidence type="ECO:0000256" key="4">
    <source>
        <dbReference type="ARBA" id="ARBA00023163"/>
    </source>
</evidence>
<dbReference type="GO" id="GO:0003677">
    <property type="term" value="F:DNA binding"/>
    <property type="evidence" value="ECO:0007669"/>
    <property type="project" value="InterPro"/>
</dbReference>
<reference evidence="6 7" key="1">
    <citation type="submission" date="2019-03" db="EMBL/GenBank/DDBJ databases">
        <title>Algoriphagus sp. nov, a new strain isolated from root system soil of mangrove plant Kandelia.</title>
        <authorList>
            <person name="Yin Q."/>
            <person name="Wang K."/>
            <person name="Song Z."/>
        </authorList>
    </citation>
    <scope>NUCLEOTIDE SEQUENCE [LARGE SCALE GENOMIC DNA]</scope>
    <source>
        <strain evidence="6 7">XY-J91</strain>
    </source>
</reference>
<dbReference type="RefSeq" id="WP_135070815.1">
    <property type="nucleotide sequence ID" value="NZ_SPSB01000001.1"/>
</dbReference>
<keyword evidence="4" id="KW-0804">Transcription</keyword>
<sequence>MNNKPYPNYSKLEVVHRHQEIIKIFESKSDSEIWLAFNASDEMAFNYLFRIYTPQLFKYGCQFQVGEEMVQDAIQNLFIYLRGKRGSLSPVASIKAYLFKSLQYELIKLIKKDKNKIMISSDELEANFPIEISIENSIIDSEEKQEQLINLNIAIKKLSSRQRQAILLLYEDGLSYKDIAEIMEFSEVKSARKLIYRALDALRVNMGIDKKKK</sequence>
<dbReference type="Gene3D" id="1.10.10.10">
    <property type="entry name" value="Winged helix-like DNA-binding domain superfamily/Winged helix DNA-binding domain"/>
    <property type="match status" value="1"/>
</dbReference>
<dbReference type="GO" id="GO:0016987">
    <property type="term" value="F:sigma factor activity"/>
    <property type="evidence" value="ECO:0007669"/>
    <property type="project" value="UniProtKB-KW"/>
</dbReference>
<evidence type="ECO:0000256" key="3">
    <source>
        <dbReference type="ARBA" id="ARBA00023082"/>
    </source>
</evidence>
<dbReference type="PANTHER" id="PTHR43133">
    <property type="entry name" value="RNA POLYMERASE ECF-TYPE SIGMA FACTO"/>
    <property type="match status" value="1"/>
</dbReference>
<keyword evidence="3" id="KW-0731">Sigma factor</keyword>
<name>A0A4Y9QYT9_9BACT</name>
<accession>A0A4Y9QYT9</accession>
<dbReference type="SUPFAM" id="SSF88946">
    <property type="entry name" value="Sigma2 domain of RNA polymerase sigma factors"/>
    <property type="match status" value="1"/>
</dbReference>
<proteinExistence type="inferred from homology"/>
<gene>
    <name evidence="6" type="ORF">E4S40_03355</name>
</gene>
<dbReference type="Pfam" id="PF08281">
    <property type="entry name" value="Sigma70_r4_2"/>
    <property type="match status" value="1"/>
</dbReference>
<keyword evidence="2" id="KW-0805">Transcription regulation</keyword>
<evidence type="ECO:0000313" key="6">
    <source>
        <dbReference type="EMBL" id="TFV97694.1"/>
    </source>
</evidence>
<dbReference type="CDD" id="cd06171">
    <property type="entry name" value="Sigma70_r4"/>
    <property type="match status" value="1"/>
</dbReference>
<dbReference type="Gene3D" id="1.10.1740.10">
    <property type="match status" value="1"/>
</dbReference>
<dbReference type="InterPro" id="IPR014284">
    <property type="entry name" value="RNA_pol_sigma-70_dom"/>
</dbReference>
<dbReference type="NCBIfam" id="TIGR02937">
    <property type="entry name" value="sigma70-ECF"/>
    <property type="match status" value="1"/>
</dbReference>
<dbReference type="SUPFAM" id="SSF88659">
    <property type="entry name" value="Sigma3 and sigma4 domains of RNA polymerase sigma factors"/>
    <property type="match status" value="1"/>
</dbReference>
<dbReference type="EMBL" id="SPSB01000001">
    <property type="protein sequence ID" value="TFV97694.1"/>
    <property type="molecule type" value="Genomic_DNA"/>
</dbReference>
<feature type="domain" description="RNA polymerase sigma factor 70 region 4 type 2" evidence="5">
    <location>
        <begin position="154"/>
        <end position="202"/>
    </location>
</feature>
<comment type="similarity">
    <text evidence="1">Belongs to the sigma-70 factor family. ECF subfamily.</text>
</comment>
<dbReference type="AlphaFoldDB" id="A0A4Y9QYT9"/>
<dbReference type="InterPro" id="IPR013325">
    <property type="entry name" value="RNA_pol_sigma_r2"/>
</dbReference>
<evidence type="ECO:0000256" key="1">
    <source>
        <dbReference type="ARBA" id="ARBA00010641"/>
    </source>
</evidence>
<dbReference type="InterPro" id="IPR013249">
    <property type="entry name" value="RNA_pol_sigma70_r4_t2"/>
</dbReference>
<evidence type="ECO:0000256" key="2">
    <source>
        <dbReference type="ARBA" id="ARBA00023015"/>
    </source>
</evidence>
<protein>
    <submittedName>
        <fullName evidence="6">RNA polymerase sigma factor</fullName>
    </submittedName>
</protein>
<dbReference type="InterPro" id="IPR039425">
    <property type="entry name" value="RNA_pol_sigma-70-like"/>
</dbReference>
<keyword evidence="7" id="KW-1185">Reference proteome</keyword>
<evidence type="ECO:0000259" key="5">
    <source>
        <dbReference type="Pfam" id="PF08281"/>
    </source>
</evidence>
<dbReference type="OrthoDB" id="9150024at2"/>
<dbReference type="InterPro" id="IPR013324">
    <property type="entry name" value="RNA_pol_sigma_r3/r4-like"/>
</dbReference>
<dbReference type="InterPro" id="IPR036388">
    <property type="entry name" value="WH-like_DNA-bd_sf"/>
</dbReference>
<dbReference type="PANTHER" id="PTHR43133:SF46">
    <property type="entry name" value="RNA POLYMERASE SIGMA-70 FACTOR ECF SUBFAMILY"/>
    <property type="match status" value="1"/>
</dbReference>